<organism evidence="1 2">
    <name type="scientific">Tetradesmus obliquus</name>
    <name type="common">Green alga</name>
    <name type="synonym">Acutodesmus obliquus</name>
    <dbReference type="NCBI Taxonomy" id="3088"/>
    <lineage>
        <taxon>Eukaryota</taxon>
        <taxon>Viridiplantae</taxon>
        <taxon>Chlorophyta</taxon>
        <taxon>core chlorophytes</taxon>
        <taxon>Chlorophyceae</taxon>
        <taxon>CS clade</taxon>
        <taxon>Sphaeropleales</taxon>
        <taxon>Scenedesmaceae</taxon>
        <taxon>Tetradesmus</taxon>
    </lineage>
</organism>
<accession>A0ABY8TYX0</accession>
<dbReference type="EMBL" id="CP126212">
    <property type="protein sequence ID" value="WIA14202.1"/>
    <property type="molecule type" value="Genomic_DNA"/>
</dbReference>
<gene>
    <name evidence="1" type="ORF">OEZ85_002741</name>
</gene>
<keyword evidence="2" id="KW-1185">Reference proteome</keyword>
<protein>
    <submittedName>
        <fullName evidence="1">Uncharacterized protein</fullName>
    </submittedName>
</protein>
<proteinExistence type="predicted"/>
<sequence>MEGQQHQGTPAQSLPEHVPLRQITYQGLLRSLGSEAEALQKIHVRIQRQLQNLEIEEKLIMQMVQRFLASGQQPLRSDLLSQQQVRVRELNTVCQQACEQDNRACQTGAILGCQYYLPCRTD</sequence>
<reference evidence="1 2" key="1">
    <citation type="submission" date="2023-05" db="EMBL/GenBank/DDBJ databases">
        <title>A 100% complete, gapless, phased diploid assembly of the Scenedesmus obliquus UTEX 3031 genome.</title>
        <authorList>
            <person name="Biondi T.C."/>
            <person name="Hanschen E.R."/>
            <person name="Kwon T."/>
            <person name="Eng W."/>
            <person name="Kruse C.P.S."/>
            <person name="Koehler S.I."/>
            <person name="Kunde Y."/>
            <person name="Gleasner C.D."/>
            <person name="You Mak K.T."/>
            <person name="Polle J."/>
            <person name="Hovde B.T."/>
            <person name="Starkenburg S.R."/>
        </authorList>
    </citation>
    <scope>NUCLEOTIDE SEQUENCE [LARGE SCALE GENOMIC DNA]</scope>
    <source>
        <strain evidence="1 2">DOE0152z</strain>
    </source>
</reference>
<dbReference type="Proteomes" id="UP001244341">
    <property type="component" value="Chromosome 5b"/>
</dbReference>
<name>A0ABY8TYX0_TETOB</name>
<evidence type="ECO:0000313" key="1">
    <source>
        <dbReference type="EMBL" id="WIA14202.1"/>
    </source>
</evidence>
<evidence type="ECO:0000313" key="2">
    <source>
        <dbReference type="Proteomes" id="UP001244341"/>
    </source>
</evidence>